<feature type="transmembrane region" description="Helical" evidence="9">
    <location>
        <begin position="247"/>
        <end position="266"/>
    </location>
</feature>
<keyword evidence="1" id="KW-0813">Transport</keyword>
<feature type="transmembrane region" description="Helical" evidence="9">
    <location>
        <begin position="272"/>
        <end position="291"/>
    </location>
</feature>
<name>A0AB39VHR0_9FUSO</name>
<evidence type="ECO:0000313" key="10">
    <source>
        <dbReference type="EMBL" id="XDU66804.1"/>
    </source>
</evidence>
<dbReference type="Pfam" id="PF03116">
    <property type="entry name" value="NQR2_RnfD_RnfE"/>
    <property type="match status" value="1"/>
</dbReference>
<dbReference type="GO" id="GO:0055085">
    <property type="term" value="P:transmembrane transport"/>
    <property type="evidence" value="ECO:0007669"/>
    <property type="project" value="InterPro"/>
</dbReference>
<dbReference type="InterPro" id="IPR004338">
    <property type="entry name" value="NqrB/RnfD"/>
</dbReference>
<evidence type="ECO:0000256" key="3">
    <source>
        <dbReference type="ARBA" id="ARBA00022630"/>
    </source>
</evidence>
<feature type="transmembrane region" description="Helical" evidence="9">
    <location>
        <begin position="121"/>
        <end position="141"/>
    </location>
</feature>
<dbReference type="KEGG" id="lrug:AB8B22_10645"/>
<sequence>MKKFIMFRRKKREINENIFKTNIDIFISLVPIFLASFIYTLQPLITIITSTIGAEVVELIYLKLYRKQNISERKDTFSSTAIGVLTGLILPPFVPFYVALFAGAMAVVFGKNVYGDIDKKIFNPVVLGKLFVVTFFSKFLIPESPVWGFDGALTIPIDNSSKIMSLFITSRGMIGSLSVLAIVIGAIYLIFRQRITWHIPVAFFITIFIGLNLAANNGILVSTSLGEFLFFGVFVMTDKFTSPEHSFGKIFFGVMLGISTIAFWFLGVQSEAIIYSILILNIFTRGINIIYKPNVFGNETVSIAEIIQGLGFAILIMILVFVFAFLHNNGFIPYLVYIYLVFGVWKLYNQNNED</sequence>
<keyword evidence="5 9" id="KW-0812">Transmembrane</keyword>
<feature type="transmembrane region" description="Helical" evidence="9">
    <location>
        <begin position="82"/>
        <end position="109"/>
    </location>
</feature>
<evidence type="ECO:0000256" key="8">
    <source>
        <dbReference type="ARBA" id="ARBA00023136"/>
    </source>
</evidence>
<feature type="transmembrane region" description="Helical" evidence="9">
    <location>
        <begin position="21"/>
        <end position="39"/>
    </location>
</feature>
<feature type="transmembrane region" description="Helical" evidence="9">
    <location>
        <begin position="331"/>
        <end position="348"/>
    </location>
</feature>
<accession>A0AB39VHR0</accession>
<organism evidence="10">
    <name type="scientific">Leptotrichia rugosa</name>
    <dbReference type="NCBI Taxonomy" id="3239302"/>
    <lineage>
        <taxon>Bacteria</taxon>
        <taxon>Fusobacteriati</taxon>
        <taxon>Fusobacteriota</taxon>
        <taxon>Fusobacteriia</taxon>
        <taxon>Fusobacteriales</taxon>
        <taxon>Leptotrichiaceae</taxon>
        <taxon>Leptotrichia</taxon>
    </lineage>
</organism>
<dbReference type="RefSeq" id="WP_369711066.1">
    <property type="nucleotide sequence ID" value="NZ_CP165644.1"/>
</dbReference>
<evidence type="ECO:0000256" key="4">
    <source>
        <dbReference type="ARBA" id="ARBA00022643"/>
    </source>
</evidence>
<feature type="transmembrane region" description="Helical" evidence="9">
    <location>
        <begin position="203"/>
        <end position="235"/>
    </location>
</feature>
<dbReference type="GO" id="GO:0005886">
    <property type="term" value="C:plasma membrane"/>
    <property type="evidence" value="ECO:0007669"/>
    <property type="project" value="TreeGrafter"/>
</dbReference>
<evidence type="ECO:0000256" key="1">
    <source>
        <dbReference type="ARBA" id="ARBA00022448"/>
    </source>
</evidence>
<evidence type="ECO:0000256" key="9">
    <source>
        <dbReference type="SAM" id="Phobius"/>
    </source>
</evidence>
<feature type="transmembrane region" description="Helical" evidence="9">
    <location>
        <begin position="172"/>
        <end position="191"/>
    </location>
</feature>
<keyword evidence="3" id="KW-0285">Flavoprotein</keyword>
<keyword evidence="7 9" id="KW-1133">Transmembrane helix</keyword>
<evidence type="ECO:0000256" key="5">
    <source>
        <dbReference type="ARBA" id="ARBA00022692"/>
    </source>
</evidence>
<protein>
    <submittedName>
        <fullName evidence="10">RnfABCDGE type electron transport complex subunit D</fullName>
    </submittedName>
</protein>
<keyword evidence="4" id="KW-0288">FMN</keyword>
<keyword evidence="2" id="KW-0597">Phosphoprotein</keyword>
<dbReference type="PANTHER" id="PTHR30578">
    <property type="entry name" value="ELECTRON TRANSPORT COMPLEX PROTEIN RNFD"/>
    <property type="match status" value="1"/>
</dbReference>
<feature type="transmembrane region" description="Helical" evidence="9">
    <location>
        <begin position="303"/>
        <end position="325"/>
    </location>
</feature>
<dbReference type="PANTHER" id="PTHR30578:SF0">
    <property type="entry name" value="ION-TRANSLOCATING OXIDOREDUCTASE COMPLEX SUBUNIT D"/>
    <property type="match status" value="1"/>
</dbReference>
<reference evidence="10" key="1">
    <citation type="submission" date="2024-07" db="EMBL/GenBank/DDBJ databases">
        <authorList>
            <person name="Li X.-J."/>
            <person name="Wang X."/>
        </authorList>
    </citation>
    <scope>NUCLEOTIDE SEQUENCE</scope>
    <source>
        <strain evidence="10">HSP-334</strain>
    </source>
</reference>
<gene>
    <name evidence="10" type="ORF">AB8B22_10645</name>
</gene>
<evidence type="ECO:0000256" key="7">
    <source>
        <dbReference type="ARBA" id="ARBA00022989"/>
    </source>
</evidence>
<dbReference type="EMBL" id="CP165644">
    <property type="protein sequence ID" value="XDU66804.1"/>
    <property type="molecule type" value="Genomic_DNA"/>
</dbReference>
<proteinExistence type="predicted"/>
<keyword evidence="6" id="KW-1278">Translocase</keyword>
<evidence type="ECO:0000256" key="6">
    <source>
        <dbReference type="ARBA" id="ARBA00022967"/>
    </source>
</evidence>
<keyword evidence="8 9" id="KW-0472">Membrane</keyword>
<evidence type="ECO:0000256" key="2">
    <source>
        <dbReference type="ARBA" id="ARBA00022553"/>
    </source>
</evidence>
<dbReference type="AlphaFoldDB" id="A0AB39VHR0"/>